<dbReference type="NCBIfam" id="TIGR00188">
    <property type="entry name" value="rnpA"/>
    <property type="match status" value="1"/>
</dbReference>
<evidence type="ECO:0000256" key="4">
    <source>
        <dbReference type="ARBA" id="ARBA00022801"/>
    </source>
</evidence>
<keyword evidence="3 6" id="KW-0255">Endonuclease</keyword>
<dbReference type="PANTHER" id="PTHR33992">
    <property type="entry name" value="RIBONUCLEASE P PROTEIN COMPONENT"/>
    <property type="match status" value="1"/>
</dbReference>
<dbReference type="EC" id="3.1.26.5" evidence="6 7"/>
<dbReference type="PANTHER" id="PTHR33992:SF1">
    <property type="entry name" value="RIBONUCLEASE P PROTEIN COMPONENT"/>
    <property type="match status" value="1"/>
</dbReference>
<evidence type="ECO:0000313" key="9">
    <source>
        <dbReference type="Proteomes" id="UP000824262"/>
    </source>
</evidence>
<evidence type="ECO:0000256" key="3">
    <source>
        <dbReference type="ARBA" id="ARBA00022759"/>
    </source>
</evidence>
<comment type="catalytic activity">
    <reaction evidence="6">
        <text>Endonucleolytic cleavage of RNA, removing 5'-extranucleotides from tRNA precursor.</text>
        <dbReference type="EC" id="3.1.26.5"/>
    </reaction>
</comment>
<dbReference type="SUPFAM" id="SSF54211">
    <property type="entry name" value="Ribosomal protein S5 domain 2-like"/>
    <property type="match status" value="1"/>
</dbReference>
<keyword evidence="4 6" id="KW-0378">Hydrolase</keyword>
<name>A0A9D0ZE61_9FIRM</name>
<dbReference type="GO" id="GO:0001682">
    <property type="term" value="P:tRNA 5'-leader removal"/>
    <property type="evidence" value="ECO:0007669"/>
    <property type="project" value="UniProtKB-UniRule"/>
</dbReference>
<dbReference type="EMBL" id="DVGA01000069">
    <property type="protein sequence ID" value="HIQ78972.1"/>
    <property type="molecule type" value="Genomic_DNA"/>
</dbReference>
<dbReference type="Gene3D" id="3.30.230.10">
    <property type="match status" value="1"/>
</dbReference>
<dbReference type="GO" id="GO:0030677">
    <property type="term" value="C:ribonuclease P complex"/>
    <property type="evidence" value="ECO:0007669"/>
    <property type="project" value="TreeGrafter"/>
</dbReference>
<keyword evidence="5 6" id="KW-0694">RNA-binding</keyword>
<dbReference type="GO" id="GO:0042781">
    <property type="term" value="F:3'-tRNA processing endoribonuclease activity"/>
    <property type="evidence" value="ECO:0007669"/>
    <property type="project" value="TreeGrafter"/>
</dbReference>
<keyword evidence="1 6" id="KW-0819">tRNA processing</keyword>
<gene>
    <name evidence="6 8" type="primary">rnpA</name>
    <name evidence="8" type="ORF">IAB77_06905</name>
</gene>
<organism evidence="8 9">
    <name type="scientific">Candidatus Scatomorpha intestinavium</name>
    <dbReference type="NCBI Taxonomy" id="2840922"/>
    <lineage>
        <taxon>Bacteria</taxon>
        <taxon>Bacillati</taxon>
        <taxon>Bacillota</taxon>
        <taxon>Clostridia</taxon>
        <taxon>Eubacteriales</taxon>
        <taxon>Candidatus Scatomorpha</taxon>
    </lineage>
</organism>
<dbReference type="InterPro" id="IPR020568">
    <property type="entry name" value="Ribosomal_Su5_D2-typ_SF"/>
</dbReference>
<comment type="caution">
    <text evidence="8">The sequence shown here is derived from an EMBL/GenBank/DDBJ whole genome shotgun (WGS) entry which is preliminary data.</text>
</comment>
<evidence type="ECO:0000256" key="6">
    <source>
        <dbReference type="HAMAP-Rule" id="MF_00227"/>
    </source>
</evidence>
<keyword evidence="2 6" id="KW-0540">Nuclease</keyword>
<evidence type="ECO:0000256" key="2">
    <source>
        <dbReference type="ARBA" id="ARBA00022722"/>
    </source>
</evidence>
<dbReference type="Proteomes" id="UP000824262">
    <property type="component" value="Unassembled WGS sequence"/>
</dbReference>
<comment type="subunit">
    <text evidence="6">Consists of a catalytic RNA component (M1 or rnpB) and a protein subunit.</text>
</comment>
<dbReference type="InterPro" id="IPR014721">
    <property type="entry name" value="Ribsml_uS5_D2-typ_fold_subgr"/>
</dbReference>
<sequence>MDFTDSLRRNNEFRRAYSRGKSAAAKCLVVYAKRNGSRGNRLGLTVSAKIGCAVVRNRIRRRFREIYRLHERELRRGYDIVVVARHRAAGAEYGRLESEMLRAMSELGLIAEEAEG</sequence>
<evidence type="ECO:0000256" key="1">
    <source>
        <dbReference type="ARBA" id="ARBA00022694"/>
    </source>
</evidence>
<accession>A0A9D0ZE61</accession>
<reference evidence="8" key="1">
    <citation type="submission" date="2020-10" db="EMBL/GenBank/DDBJ databases">
        <authorList>
            <person name="Gilroy R."/>
        </authorList>
    </citation>
    <scope>NUCLEOTIDE SEQUENCE</scope>
    <source>
        <strain evidence="8">ChiBcolR7-354</strain>
    </source>
</reference>
<reference evidence="8" key="2">
    <citation type="journal article" date="2021" name="PeerJ">
        <title>Extensive microbial diversity within the chicken gut microbiome revealed by metagenomics and culture.</title>
        <authorList>
            <person name="Gilroy R."/>
            <person name="Ravi A."/>
            <person name="Getino M."/>
            <person name="Pursley I."/>
            <person name="Horton D.L."/>
            <person name="Alikhan N.F."/>
            <person name="Baker D."/>
            <person name="Gharbi K."/>
            <person name="Hall N."/>
            <person name="Watson M."/>
            <person name="Adriaenssens E.M."/>
            <person name="Foster-Nyarko E."/>
            <person name="Jarju S."/>
            <person name="Secka A."/>
            <person name="Antonio M."/>
            <person name="Oren A."/>
            <person name="Chaudhuri R.R."/>
            <person name="La Ragione R."/>
            <person name="Hildebrand F."/>
            <person name="Pallen M.J."/>
        </authorList>
    </citation>
    <scope>NUCLEOTIDE SEQUENCE</scope>
    <source>
        <strain evidence="8">ChiBcolR7-354</strain>
    </source>
</reference>
<evidence type="ECO:0000256" key="5">
    <source>
        <dbReference type="ARBA" id="ARBA00022884"/>
    </source>
</evidence>
<comment type="similarity">
    <text evidence="6">Belongs to the RnpA family.</text>
</comment>
<dbReference type="GO" id="GO:0000049">
    <property type="term" value="F:tRNA binding"/>
    <property type="evidence" value="ECO:0007669"/>
    <property type="project" value="UniProtKB-UniRule"/>
</dbReference>
<evidence type="ECO:0000256" key="7">
    <source>
        <dbReference type="NCBIfam" id="TIGR00188"/>
    </source>
</evidence>
<dbReference type="InterPro" id="IPR000100">
    <property type="entry name" value="RNase_P"/>
</dbReference>
<evidence type="ECO:0000313" key="8">
    <source>
        <dbReference type="EMBL" id="HIQ78972.1"/>
    </source>
</evidence>
<dbReference type="Pfam" id="PF00825">
    <property type="entry name" value="Ribonuclease_P"/>
    <property type="match status" value="1"/>
</dbReference>
<proteinExistence type="inferred from homology"/>
<dbReference type="AlphaFoldDB" id="A0A9D0ZE61"/>
<protein>
    <recommendedName>
        <fullName evidence="6 7">Ribonuclease P protein component</fullName>
        <shortName evidence="6">RNase P protein</shortName>
        <shortName evidence="6">RNaseP protein</shortName>
        <ecNumber evidence="6 7">3.1.26.5</ecNumber>
    </recommendedName>
    <alternativeName>
        <fullName evidence="6">Protein C5</fullName>
    </alternativeName>
</protein>
<dbReference type="HAMAP" id="MF_00227">
    <property type="entry name" value="RNase_P"/>
    <property type="match status" value="1"/>
</dbReference>
<comment type="function">
    <text evidence="6">RNaseP catalyzes the removal of the 5'-leader sequence from pre-tRNA to produce the mature 5'-terminus. It can also cleave other RNA substrates such as 4.5S RNA. The protein component plays an auxiliary but essential role in vivo by binding to the 5'-leader sequence and broadening the substrate specificity of the ribozyme.</text>
</comment>
<dbReference type="GO" id="GO:0004526">
    <property type="term" value="F:ribonuclease P activity"/>
    <property type="evidence" value="ECO:0007669"/>
    <property type="project" value="UniProtKB-UniRule"/>
</dbReference>